<dbReference type="PROSITE" id="PS51197">
    <property type="entry name" value="HTH_RRF2_2"/>
    <property type="match status" value="1"/>
</dbReference>
<dbReference type="RefSeq" id="WP_163386469.1">
    <property type="nucleotide sequence ID" value="NZ_JAUFQS010000012.1"/>
</dbReference>
<dbReference type="PANTHER" id="PTHR33221">
    <property type="entry name" value="WINGED HELIX-TURN-HELIX TRANSCRIPTIONAL REGULATOR, RRF2 FAMILY"/>
    <property type="match status" value="1"/>
</dbReference>
<dbReference type="InterPro" id="IPR036390">
    <property type="entry name" value="WH_DNA-bd_sf"/>
</dbReference>
<gene>
    <name evidence="1" type="ORF">QWZ15_12860</name>
</gene>
<keyword evidence="2" id="KW-1185">Reference proteome</keyword>
<name>A0ABT8CAC6_9BACT</name>
<dbReference type="NCBIfam" id="TIGR00738">
    <property type="entry name" value="rrf2_super"/>
    <property type="match status" value="1"/>
</dbReference>
<dbReference type="InterPro" id="IPR000944">
    <property type="entry name" value="Tscrpt_reg_Rrf2"/>
</dbReference>
<dbReference type="SUPFAM" id="SSF46785">
    <property type="entry name" value="Winged helix' DNA-binding domain"/>
    <property type="match status" value="1"/>
</dbReference>
<dbReference type="InterPro" id="IPR036388">
    <property type="entry name" value="WH-like_DNA-bd_sf"/>
</dbReference>
<organism evidence="1 2">
    <name type="scientific">Cyclobacterium jeungdonense</name>
    <dbReference type="NCBI Taxonomy" id="708087"/>
    <lineage>
        <taxon>Bacteria</taxon>
        <taxon>Pseudomonadati</taxon>
        <taxon>Bacteroidota</taxon>
        <taxon>Cytophagia</taxon>
        <taxon>Cytophagales</taxon>
        <taxon>Cyclobacteriaceae</taxon>
        <taxon>Cyclobacterium</taxon>
    </lineage>
</organism>
<evidence type="ECO:0000313" key="1">
    <source>
        <dbReference type="EMBL" id="MDN3688725.1"/>
    </source>
</evidence>
<evidence type="ECO:0000313" key="2">
    <source>
        <dbReference type="Proteomes" id="UP001236663"/>
    </source>
</evidence>
<dbReference type="Proteomes" id="UP001236663">
    <property type="component" value="Unassembled WGS sequence"/>
</dbReference>
<proteinExistence type="predicted"/>
<dbReference type="Gene3D" id="1.10.10.10">
    <property type="entry name" value="Winged helix-like DNA-binding domain superfamily/Winged helix DNA-binding domain"/>
    <property type="match status" value="1"/>
</dbReference>
<dbReference type="Pfam" id="PF02082">
    <property type="entry name" value="Rrf2"/>
    <property type="match status" value="1"/>
</dbReference>
<dbReference type="EMBL" id="JAUFQS010000012">
    <property type="protein sequence ID" value="MDN3688725.1"/>
    <property type="molecule type" value="Genomic_DNA"/>
</dbReference>
<comment type="caution">
    <text evidence="1">The sequence shown here is derived from an EMBL/GenBank/DDBJ whole genome shotgun (WGS) entry which is preliminary data.</text>
</comment>
<reference evidence="2" key="1">
    <citation type="journal article" date="2019" name="Int. J. Syst. Evol. Microbiol.">
        <title>The Global Catalogue of Microorganisms (GCM) 10K type strain sequencing project: providing services to taxonomists for standard genome sequencing and annotation.</title>
        <authorList>
            <consortium name="The Broad Institute Genomics Platform"/>
            <consortium name="The Broad Institute Genome Sequencing Center for Infectious Disease"/>
            <person name="Wu L."/>
            <person name="Ma J."/>
        </authorList>
    </citation>
    <scope>NUCLEOTIDE SEQUENCE [LARGE SCALE GENOMIC DNA]</scope>
    <source>
        <strain evidence="2">CECT 7706</strain>
    </source>
</reference>
<protein>
    <submittedName>
        <fullName evidence="1">Rrf2 family transcriptional regulator</fullName>
    </submittedName>
</protein>
<sequence>MFSKACEYGIRAVIYIWSQNKRGIKLGVKDICKEIDAPEYFTAKILQSLAKQNLVSSTKGPNGGFYINEDQENMRLLDLVVAIDGDKLFNGCGLGLKHCSENHPCPIHDEYKAIREGLTRLLSEKSLKEVASQVASGKATLSRVLNP</sequence>
<dbReference type="PANTHER" id="PTHR33221:SF15">
    <property type="entry name" value="HTH-TYPE TRANSCRIPTIONAL REGULATOR YWGB-RELATED"/>
    <property type="match status" value="1"/>
</dbReference>
<accession>A0ABT8CAC6</accession>